<name>A0AAX4IRT6_9PEZI</name>
<keyword evidence="2" id="KW-1185">Reference proteome</keyword>
<dbReference type="EMBL" id="CP137311">
    <property type="protein sequence ID" value="WQF85838.1"/>
    <property type="molecule type" value="Genomic_DNA"/>
</dbReference>
<dbReference type="KEGG" id="cdet:87947352"/>
<accession>A0AAX4IRT6</accession>
<gene>
    <name evidence="1" type="ORF">CDEST_10852</name>
</gene>
<dbReference type="RefSeq" id="XP_062783059.1">
    <property type="nucleotide sequence ID" value="XM_062927008.1"/>
</dbReference>
<dbReference type="Proteomes" id="UP001322277">
    <property type="component" value="Chromosome 7"/>
</dbReference>
<evidence type="ECO:0000313" key="1">
    <source>
        <dbReference type="EMBL" id="WQF85838.1"/>
    </source>
</evidence>
<proteinExistence type="predicted"/>
<organism evidence="1 2">
    <name type="scientific">Colletotrichum destructivum</name>
    <dbReference type="NCBI Taxonomy" id="34406"/>
    <lineage>
        <taxon>Eukaryota</taxon>
        <taxon>Fungi</taxon>
        <taxon>Dikarya</taxon>
        <taxon>Ascomycota</taxon>
        <taxon>Pezizomycotina</taxon>
        <taxon>Sordariomycetes</taxon>
        <taxon>Hypocreomycetidae</taxon>
        <taxon>Glomerellales</taxon>
        <taxon>Glomerellaceae</taxon>
        <taxon>Colletotrichum</taxon>
        <taxon>Colletotrichum destructivum species complex</taxon>
    </lineage>
</organism>
<protein>
    <submittedName>
        <fullName evidence="1">Uncharacterized protein</fullName>
    </submittedName>
</protein>
<evidence type="ECO:0000313" key="2">
    <source>
        <dbReference type="Proteomes" id="UP001322277"/>
    </source>
</evidence>
<sequence>MPDIGGMIRNLSLPVTLPLPRIAAHSSMGRLSTLPTELMIFSTSSASVLSLLSRASSSAKETVEAFPPSQEFLEHAPDVLTALDKTQPIQHHSAALLQQVLRSKRAYTASISAPFSSSRPANGYTSSLFTRIMPCA</sequence>
<dbReference type="AlphaFoldDB" id="A0AAX4IRT6"/>
<dbReference type="GeneID" id="87947352"/>
<reference evidence="2" key="1">
    <citation type="journal article" date="2023" name="bioRxiv">
        <title>Complete genome of the Medicago anthracnose fungus, Colletotrichum destructivum, reveals a mini-chromosome-like region within a core chromosome.</title>
        <authorList>
            <person name="Lapalu N."/>
            <person name="Simon A."/>
            <person name="Lu A."/>
            <person name="Plaumann P.-L."/>
            <person name="Amselem J."/>
            <person name="Pigne S."/>
            <person name="Auger A."/>
            <person name="Koch C."/>
            <person name="Dallery J.-F."/>
            <person name="O'Connell R.J."/>
        </authorList>
    </citation>
    <scope>NUCLEOTIDE SEQUENCE [LARGE SCALE GENOMIC DNA]</scope>
    <source>
        <strain evidence="2">CBS 520.97</strain>
    </source>
</reference>